<reference evidence="1 2" key="1">
    <citation type="journal article" date="2012" name="PLoS Pathog.">
        <title>Diverse lifestyles and strategies of plant pathogenesis encoded in the genomes of eighteen Dothideomycetes fungi.</title>
        <authorList>
            <person name="Ohm R.A."/>
            <person name="Feau N."/>
            <person name="Henrissat B."/>
            <person name="Schoch C.L."/>
            <person name="Horwitz B.A."/>
            <person name="Barry K.W."/>
            <person name="Condon B.J."/>
            <person name="Copeland A.C."/>
            <person name="Dhillon B."/>
            <person name="Glaser F."/>
            <person name="Hesse C.N."/>
            <person name="Kosti I."/>
            <person name="LaButti K."/>
            <person name="Lindquist E.A."/>
            <person name="Lucas S."/>
            <person name="Salamov A.A."/>
            <person name="Bradshaw R.E."/>
            <person name="Ciuffetti L."/>
            <person name="Hamelin R.C."/>
            <person name="Kema G.H.J."/>
            <person name="Lawrence C."/>
            <person name="Scott J.A."/>
            <person name="Spatafora J.W."/>
            <person name="Turgeon B.G."/>
            <person name="de Wit P.J.G.M."/>
            <person name="Zhong S."/>
            <person name="Goodwin S.B."/>
            <person name="Grigoriev I.V."/>
        </authorList>
    </citation>
    <scope>NUCLEOTIDE SEQUENCE [LARGE SCALE GENOMIC DNA]</scope>
    <source>
        <strain evidence="1 2">UAMH 10762</strain>
    </source>
</reference>
<gene>
    <name evidence="1" type="ORF">BAUCODRAFT_28824</name>
</gene>
<dbReference type="Proteomes" id="UP000011761">
    <property type="component" value="Unassembled WGS sequence"/>
</dbReference>
<protein>
    <submittedName>
        <fullName evidence="1">Uncharacterized protein</fullName>
    </submittedName>
</protein>
<dbReference type="EMBL" id="KB445550">
    <property type="protein sequence ID" value="EMD00466.1"/>
    <property type="molecule type" value="Genomic_DNA"/>
</dbReference>
<dbReference type="KEGG" id="bcom:BAUCODRAFT_28824"/>
<name>M2NMQ1_BAUPA</name>
<organism evidence="1 2">
    <name type="scientific">Baudoinia panamericana (strain UAMH 10762)</name>
    <name type="common">Angels' share fungus</name>
    <name type="synonym">Baudoinia compniacensis (strain UAMH 10762)</name>
    <dbReference type="NCBI Taxonomy" id="717646"/>
    <lineage>
        <taxon>Eukaryota</taxon>
        <taxon>Fungi</taxon>
        <taxon>Dikarya</taxon>
        <taxon>Ascomycota</taxon>
        <taxon>Pezizomycotina</taxon>
        <taxon>Dothideomycetes</taxon>
        <taxon>Dothideomycetidae</taxon>
        <taxon>Mycosphaerellales</taxon>
        <taxon>Teratosphaeriaceae</taxon>
        <taxon>Baudoinia</taxon>
    </lineage>
</organism>
<accession>M2NMQ1</accession>
<keyword evidence="2" id="KW-1185">Reference proteome</keyword>
<proteinExistence type="predicted"/>
<evidence type="ECO:0000313" key="2">
    <source>
        <dbReference type="Proteomes" id="UP000011761"/>
    </source>
</evidence>
<evidence type="ECO:0000313" key="1">
    <source>
        <dbReference type="EMBL" id="EMD00466.1"/>
    </source>
</evidence>
<sequence length="85" mass="9493">MLVHWLKWLGGNVQEAGYLDHNNAGHSPANSWIEVGLSDACQILLAWRAPTTPQLQARFLALGSMCRIRRRRYPSGMAGNCQNES</sequence>
<dbReference type="RefSeq" id="XP_007671650.1">
    <property type="nucleotide sequence ID" value="XM_007673460.1"/>
</dbReference>
<dbReference type="GeneID" id="19110787"/>
<dbReference type="AlphaFoldDB" id="M2NMQ1"/>
<dbReference type="HOGENOM" id="CLU_2512272_0_0_1"/>